<keyword evidence="2" id="KW-1185">Reference proteome</keyword>
<dbReference type="EMBL" id="VLPK01000002">
    <property type="protein sequence ID" value="TSJ40228.1"/>
    <property type="molecule type" value="Genomic_DNA"/>
</dbReference>
<name>A0A556MJZ3_9SPHI</name>
<evidence type="ECO:0000313" key="2">
    <source>
        <dbReference type="Proteomes" id="UP000318733"/>
    </source>
</evidence>
<dbReference type="AlphaFoldDB" id="A0A556MJZ3"/>
<reference evidence="1 2" key="1">
    <citation type="submission" date="2019-07" db="EMBL/GenBank/DDBJ databases">
        <authorList>
            <person name="Huq M.A."/>
        </authorList>
    </citation>
    <scope>NUCLEOTIDE SEQUENCE [LARGE SCALE GENOMIC DNA]</scope>
    <source>
        <strain evidence="1 2">MAH-19</strain>
    </source>
</reference>
<gene>
    <name evidence="1" type="ORF">FO440_10710</name>
</gene>
<comment type="caution">
    <text evidence="1">The sequence shown here is derived from an EMBL/GenBank/DDBJ whole genome shotgun (WGS) entry which is preliminary data.</text>
</comment>
<protein>
    <submittedName>
        <fullName evidence="1">Uncharacterized protein</fullName>
    </submittedName>
</protein>
<evidence type="ECO:0000313" key="1">
    <source>
        <dbReference type="EMBL" id="TSJ40228.1"/>
    </source>
</evidence>
<dbReference type="OrthoDB" id="800062at2"/>
<proteinExistence type="predicted"/>
<dbReference type="RefSeq" id="WP_144248266.1">
    <property type="nucleotide sequence ID" value="NZ_VLPK01000002.1"/>
</dbReference>
<sequence>MYIAYSAIKHSTPQLPADKDTDEQQHSIRLKAYQATCNKFCKEIAAIQKYIPGWVPAYPVL</sequence>
<organism evidence="1 2">
    <name type="scientific">Mucilaginibacter corticis</name>
    <dbReference type="NCBI Taxonomy" id="2597670"/>
    <lineage>
        <taxon>Bacteria</taxon>
        <taxon>Pseudomonadati</taxon>
        <taxon>Bacteroidota</taxon>
        <taxon>Sphingobacteriia</taxon>
        <taxon>Sphingobacteriales</taxon>
        <taxon>Sphingobacteriaceae</taxon>
        <taxon>Mucilaginibacter</taxon>
    </lineage>
</organism>
<dbReference type="Proteomes" id="UP000318733">
    <property type="component" value="Unassembled WGS sequence"/>
</dbReference>
<accession>A0A556MJZ3</accession>